<dbReference type="STRING" id="455432.AWN90_10945"/>
<gene>
    <name evidence="1" type="ORF">AWN90_10945</name>
</gene>
<evidence type="ECO:0000313" key="1">
    <source>
        <dbReference type="EMBL" id="KZM68396.1"/>
    </source>
</evidence>
<dbReference type="RefSeq" id="WP_067579956.1">
    <property type="nucleotide sequence ID" value="NZ_JABMCZ010000002.1"/>
</dbReference>
<accession>A0A164HCK8</accession>
<proteinExistence type="predicted"/>
<sequence>MSQNTIRTDHYGQALARLIADPAAPITVEQARVIARRWFADRFFGDPLWGGDTLMNLARWAAGSPRADRVHPRAVAAEAATMLVQLHDPRVVQRWDGWNLGESHRVAVLTVAALVRHLDSGLTGSAACS</sequence>
<organism evidence="1 2">
    <name type="scientific">Nocardia terpenica</name>
    <dbReference type="NCBI Taxonomy" id="455432"/>
    <lineage>
        <taxon>Bacteria</taxon>
        <taxon>Bacillati</taxon>
        <taxon>Actinomycetota</taxon>
        <taxon>Actinomycetes</taxon>
        <taxon>Mycobacteriales</taxon>
        <taxon>Nocardiaceae</taxon>
        <taxon>Nocardia</taxon>
    </lineage>
</organism>
<dbReference type="Proteomes" id="UP000076512">
    <property type="component" value="Unassembled WGS sequence"/>
</dbReference>
<reference evidence="1 2" key="1">
    <citation type="submission" date="2016-04" db="EMBL/GenBank/DDBJ databases">
        <authorList>
            <person name="Evans L.H."/>
            <person name="Alamgir A."/>
            <person name="Owens N."/>
            <person name="Weber N.D."/>
            <person name="Virtaneva K."/>
            <person name="Barbian K."/>
            <person name="Babar A."/>
            <person name="Rosenke K."/>
        </authorList>
    </citation>
    <scope>NUCLEOTIDE SEQUENCE [LARGE SCALE GENOMIC DNA]</scope>
    <source>
        <strain evidence="1 2">IFM 0406</strain>
    </source>
</reference>
<name>A0A164HCK8_9NOCA</name>
<protein>
    <submittedName>
        <fullName evidence="1">Uncharacterized protein</fullName>
    </submittedName>
</protein>
<comment type="caution">
    <text evidence="1">The sequence shown here is derived from an EMBL/GenBank/DDBJ whole genome shotgun (WGS) entry which is preliminary data.</text>
</comment>
<dbReference type="AlphaFoldDB" id="A0A164HCK8"/>
<dbReference type="EMBL" id="LWGR01000021">
    <property type="protein sequence ID" value="KZM68396.1"/>
    <property type="molecule type" value="Genomic_DNA"/>
</dbReference>
<keyword evidence="2" id="KW-1185">Reference proteome</keyword>
<evidence type="ECO:0000313" key="2">
    <source>
        <dbReference type="Proteomes" id="UP000076512"/>
    </source>
</evidence>